<dbReference type="GO" id="GO:0046933">
    <property type="term" value="F:proton-transporting ATP synthase activity, rotational mechanism"/>
    <property type="evidence" value="ECO:0007669"/>
    <property type="project" value="TreeGrafter"/>
</dbReference>
<name>A0AAV9PZU7_9PEZI</name>
<proteinExistence type="predicted"/>
<evidence type="ECO:0000313" key="2">
    <source>
        <dbReference type="EMBL" id="KAK5530134.1"/>
    </source>
</evidence>
<comment type="caution">
    <text evidence="2">The sequence shown here is derived from an EMBL/GenBank/DDBJ whole genome shotgun (WGS) entry which is preliminary data.</text>
</comment>
<feature type="compositionally biased region" description="Acidic residues" evidence="1">
    <location>
        <begin position="107"/>
        <end position="128"/>
    </location>
</feature>
<dbReference type="InterPro" id="IPR019711">
    <property type="entry name" value="ATP_synth_F0_suH"/>
</dbReference>
<gene>
    <name evidence="2" type="primary">ATP14</name>
    <name evidence="2" type="ORF">LTR25_009380</name>
</gene>
<organism evidence="2 3">
    <name type="scientific">Vermiconidia calcicola</name>
    <dbReference type="NCBI Taxonomy" id="1690605"/>
    <lineage>
        <taxon>Eukaryota</taxon>
        <taxon>Fungi</taxon>
        <taxon>Dikarya</taxon>
        <taxon>Ascomycota</taxon>
        <taxon>Pezizomycotina</taxon>
        <taxon>Dothideomycetes</taxon>
        <taxon>Dothideomycetidae</taxon>
        <taxon>Mycosphaerellales</taxon>
        <taxon>Extremaceae</taxon>
        <taxon>Vermiconidia</taxon>
    </lineage>
</organism>
<evidence type="ECO:0000313" key="3">
    <source>
        <dbReference type="Proteomes" id="UP001345827"/>
    </source>
</evidence>
<keyword evidence="3" id="KW-1185">Reference proteome</keyword>
<feature type="compositionally biased region" description="Low complexity" evidence="1">
    <location>
        <begin position="92"/>
        <end position="104"/>
    </location>
</feature>
<dbReference type="PANTHER" id="PTHR28207:SF1">
    <property type="entry name" value="ATP SYNTHASE SUBUNIT H, MITOCHONDRIAL"/>
    <property type="match status" value="1"/>
</dbReference>
<evidence type="ECO:0000256" key="1">
    <source>
        <dbReference type="SAM" id="MobiDB-lite"/>
    </source>
</evidence>
<protein>
    <submittedName>
        <fullName evidence="2">ATP synthase F0 subcomplex subunit H atp14</fullName>
    </submittedName>
</protein>
<dbReference type="PANTHER" id="PTHR28207">
    <property type="entry name" value="ATP SYNTHASE SUBUNIT H, MITOCHONDRIAL"/>
    <property type="match status" value="1"/>
</dbReference>
<accession>A0AAV9PZU7</accession>
<reference evidence="2 3" key="1">
    <citation type="submission" date="2023-06" db="EMBL/GenBank/DDBJ databases">
        <title>Black Yeasts Isolated from many extreme environments.</title>
        <authorList>
            <person name="Coleine C."/>
            <person name="Stajich J.E."/>
            <person name="Selbmann L."/>
        </authorList>
    </citation>
    <scope>NUCLEOTIDE SEQUENCE [LARGE SCALE GENOMIC DNA]</scope>
    <source>
        <strain evidence="2 3">CCFEE 5887</strain>
    </source>
</reference>
<feature type="region of interest" description="Disordered" evidence="1">
    <location>
        <begin position="54"/>
        <end position="128"/>
    </location>
</feature>
<dbReference type="Proteomes" id="UP001345827">
    <property type="component" value="Unassembled WGS sequence"/>
</dbReference>
<dbReference type="AlphaFoldDB" id="A0AAV9PZU7"/>
<dbReference type="EMBL" id="JAXLQG010000020">
    <property type="protein sequence ID" value="KAK5530134.1"/>
    <property type="molecule type" value="Genomic_DNA"/>
</dbReference>
<sequence length="128" mass="14189">MAQSLRASRRLLARMSSRTTTRVPHRSFAVASVARMPDLIQDMYLRELKAYKPPPLKGSDAEGHVQKFTPPSAPKSPEETNLASEMQDYENQAVEVEGQAAAGEGEAGGEEDFFEDIEKMDEDEGVHH</sequence>
<dbReference type="Pfam" id="PF10775">
    <property type="entry name" value="ATP_sub_h"/>
    <property type="match status" value="1"/>
</dbReference>